<dbReference type="GO" id="GO:0005840">
    <property type="term" value="C:ribosome"/>
    <property type="evidence" value="ECO:0007669"/>
    <property type="project" value="UniProtKB-KW"/>
</dbReference>
<dbReference type="GO" id="GO:0003735">
    <property type="term" value="F:structural constituent of ribosome"/>
    <property type="evidence" value="ECO:0007669"/>
    <property type="project" value="InterPro"/>
</dbReference>
<accession>A0AAD5U1A4</accession>
<dbReference type="InterPro" id="IPR006846">
    <property type="entry name" value="Ribosomal_eS30"/>
</dbReference>
<dbReference type="PANTHER" id="PTHR33321:SF12">
    <property type="entry name" value="PLANT BASIC SECRETORY PROTEIN (BSP) FAMILY PROTEIN"/>
    <property type="match status" value="1"/>
</dbReference>
<keyword evidence="2" id="KW-0687">Ribonucleoprotein</keyword>
<evidence type="ECO:0000313" key="3">
    <source>
        <dbReference type="EMBL" id="KAJ3220803.1"/>
    </source>
</evidence>
<organism evidence="3 4">
    <name type="scientific">Clydaea vesicula</name>
    <dbReference type="NCBI Taxonomy" id="447962"/>
    <lineage>
        <taxon>Eukaryota</taxon>
        <taxon>Fungi</taxon>
        <taxon>Fungi incertae sedis</taxon>
        <taxon>Chytridiomycota</taxon>
        <taxon>Chytridiomycota incertae sedis</taxon>
        <taxon>Chytridiomycetes</taxon>
        <taxon>Lobulomycetales</taxon>
        <taxon>Lobulomycetaceae</taxon>
        <taxon>Clydaea</taxon>
    </lineage>
</organism>
<evidence type="ECO:0000256" key="1">
    <source>
        <dbReference type="ARBA" id="ARBA00022980"/>
    </source>
</evidence>
<comment type="caution">
    <text evidence="3">The sequence shown here is derived from an EMBL/GenBank/DDBJ whole genome shotgun (WGS) entry which is preliminary data.</text>
</comment>
<name>A0AAD5U1A4_9FUNG</name>
<dbReference type="GO" id="GO:1990904">
    <property type="term" value="C:ribonucleoprotein complex"/>
    <property type="evidence" value="ECO:0007669"/>
    <property type="project" value="UniProtKB-KW"/>
</dbReference>
<evidence type="ECO:0000313" key="4">
    <source>
        <dbReference type="Proteomes" id="UP001211065"/>
    </source>
</evidence>
<proteinExistence type="predicted"/>
<dbReference type="Pfam" id="PF04758">
    <property type="entry name" value="Ribosomal_S30"/>
    <property type="match status" value="1"/>
</dbReference>
<sequence length="558" mass="64354">MPPIDAYPKPLIKIIHDISSNDESILSKAIEVSLEEYIEEIFVKVLQGLYPKPEKIKKKFEQVILEIKPINGVAQCSKNKITLSSKYILQIFNKSGLKGVSFEITGVLIHEMVHIVQNDGKNHEGKTINDGLAEGIADYIRLRANYSPEHWSEKKGKEWDAGYEKTAYFLRWIEDGTLCIKDFVVNLNDKIFEIGWDDEIFKHLTGVEVKELWKMYQNSINSDDEEESDDDNTECDLDFTDCDNYDENFSNINELHFKPQYIFKNKNLNHKGSDLFNSVISNPVEFFKNCSEKSLFVLYSSKPKKSYPYFIKRISLTLKEMNGVAYCTGTKRRKDINLSLNYVENVFNKNGNCLKKLKSEIEGVFVHELTHAWQWSEKVDKNGNGEGIGVAPGGLIEVWLINKLKKLKSFKIQGIADYVRLQAGLNPPHWKRVKNGEWDAGYDKTAYFLQWIEVKKNITNFTRKLNLLIGNQGYYNSHFVSLTGQSVENLWEEYCNEGKVHGSLARAGKVKGQMPKVEKQEKKKKKTGRCLKRIKYNRRFVNAVAGFGKRKMNSNEKK</sequence>
<evidence type="ECO:0000256" key="2">
    <source>
        <dbReference type="ARBA" id="ARBA00023274"/>
    </source>
</evidence>
<keyword evidence="4" id="KW-1185">Reference proteome</keyword>
<dbReference type="EMBL" id="JADGJW010000272">
    <property type="protein sequence ID" value="KAJ3220803.1"/>
    <property type="molecule type" value="Genomic_DNA"/>
</dbReference>
<dbReference type="PANTHER" id="PTHR33321">
    <property type="match status" value="1"/>
</dbReference>
<keyword evidence="1" id="KW-0689">Ribosomal protein</keyword>
<gene>
    <name evidence="3" type="ORF">HK099_004002</name>
</gene>
<dbReference type="Proteomes" id="UP001211065">
    <property type="component" value="Unassembled WGS sequence"/>
</dbReference>
<dbReference type="AlphaFoldDB" id="A0AAD5U1A4"/>
<dbReference type="InterPro" id="IPR007541">
    <property type="entry name" value="Uncharacterised_BSP"/>
</dbReference>
<protein>
    <submittedName>
        <fullName evidence="3">Uncharacterized protein</fullName>
    </submittedName>
</protein>
<dbReference type="Pfam" id="PF04450">
    <property type="entry name" value="BSP"/>
    <property type="match status" value="2"/>
</dbReference>
<reference evidence="3" key="1">
    <citation type="submission" date="2020-05" db="EMBL/GenBank/DDBJ databases">
        <title>Phylogenomic resolution of chytrid fungi.</title>
        <authorList>
            <person name="Stajich J.E."/>
            <person name="Amses K."/>
            <person name="Simmons R."/>
            <person name="Seto K."/>
            <person name="Myers J."/>
            <person name="Bonds A."/>
            <person name="Quandt C.A."/>
            <person name="Barry K."/>
            <person name="Liu P."/>
            <person name="Grigoriev I."/>
            <person name="Longcore J.E."/>
            <person name="James T.Y."/>
        </authorList>
    </citation>
    <scope>NUCLEOTIDE SEQUENCE</scope>
    <source>
        <strain evidence="3">JEL0476</strain>
    </source>
</reference>
<dbReference type="GO" id="GO:0006412">
    <property type="term" value="P:translation"/>
    <property type="evidence" value="ECO:0007669"/>
    <property type="project" value="InterPro"/>
</dbReference>